<dbReference type="PANTHER" id="PTHR11835:SF34">
    <property type="entry name" value="ISOCITRATE DEHYDROGENASE [NAD] SUBUNIT ALPHA, MITOCHONDRIAL"/>
    <property type="match status" value="1"/>
</dbReference>
<name>A0A6N2LLZ8_SALVM</name>
<dbReference type="GO" id="GO:0004449">
    <property type="term" value="F:isocitrate dehydrogenase (NAD+) activity"/>
    <property type="evidence" value="ECO:0007669"/>
    <property type="project" value="TreeGrafter"/>
</dbReference>
<keyword evidence="3" id="KW-0472">Membrane</keyword>
<reference evidence="4" key="1">
    <citation type="submission" date="2019-03" db="EMBL/GenBank/DDBJ databases">
        <authorList>
            <person name="Mank J."/>
            <person name="Almeida P."/>
        </authorList>
    </citation>
    <scope>NUCLEOTIDE SEQUENCE</scope>
    <source>
        <strain evidence="4">78183</strain>
    </source>
</reference>
<feature type="transmembrane region" description="Helical" evidence="3">
    <location>
        <begin position="330"/>
        <end position="356"/>
    </location>
</feature>
<accession>A0A6N2LLZ8</accession>
<keyword evidence="3" id="KW-1133">Transmembrane helix</keyword>
<organism evidence="4">
    <name type="scientific">Salix viminalis</name>
    <name type="common">Common osier</name>
    <name type="synonym">Basket willow</name>
    <dbReference type="NCBI Taxonomy" id="40686"/>
    <lineage>
        <taxon>Eukaryota</taxon>
        <taxon>Viridiplantae</taxon>
        <taxon>Streptophyta</taxon>
        <taxon>Embryophyta</taxon>
        <taxon>Tracheophyta</taxon>
        <taxon>Spermatophyta</taxon>
        <taxon>Magnoliopsida</taxon>
        <taxon>eudicotyledons</taxon>
        <taxon>Gunneridae</taxon>
        <taxon>Pentapetalae</taxon>
        <taxon>rosids</taxon>
        <taxon>fabids</taxon>
        <taxon>Malpighiales</taxon>
        <taxon>Salicaceae</taxon>
        <taxon>Saliceae</taxon>
        <taxon>Salix</taxon>
    </lineage>
</organism>
<dbReference type="AlphaFoldDB" id="A0A6N2LLZ8"/>
<comment type="similarity">
    <text evidence="1">Belongs to the isocitrate and isopropylmalate dehydrogenases family.</text>
</comment>
<dbReference type="EMBL" id="CAADRP010001585">
    <property type="protein sequence ID" value="VFU42580.1"/>
    <property type="molecule type" value="Genomic_DNA"/>
</dbReference>
<evidence type="ECO:0000313" key="4">
    <source>
        <dbReference type="EMBL" id="VFU42580.1"/>
    </source>
</evidence>
<evidence type="ECO:0000256" key="1">
    <source>
        <dbReference type="ARBA" id="ARBA00007769"/>
    </source>
</evidence>
<proteinExistence type="inferred from homology"/>
<evidence type="ECO:0000256" key="2">
    <source>
        <dbReference type="ARBA" id="ARBA00023002"/>
    </source>
</evidence>
<keyword evidence="2" id="KW-0560">Oxidoreductase</keyword>
<keyword evidence="3" id="KW-0812">Transmembrane</keyword>
<dbReference type="SUPFAM" id="SSF53659">
    <property type="entry name" value="Isocitrate/Isopropylmalate dehydrogenase-like"/>
    <property type="match status" value="4"/>
</dbReference>
<sequence length="359" mass="40263">MVIAFIKGGWVVASLRVVSPSASLQASLKEMLLFLKENVDIVVIRENTEGEYAGLEHEVVPGAVESLKENVDIVVIRENTEGEYVGLEHEVVPGAAESLKVMTGWHQASRNVIQSVTHYSSREALQRGDYYQIKTRMEYDCHIDGMASSIKKCQQSVTHYSSREALQRGIKGPRRVLKGWHQASRNVIQSVTHYSSREALQRGIKIKFSPSTSLQASLKEMLLFLKENVDIVVIRENTEGEYAGLEHEVVPGAVESLKENVDIVVIRENTEGEYVGLEHEVVPGAAESLKGPRRVLKVRNITRHQRQGQCLLFAFMLKKRKIEGSQSPAMAIKIMATISTRVIFLLSMISVFFLIFETD</sequence>
<dbReference type="GO" id="GO:0006102">
    <property type="term" value="P:isocitrate metabolic process"/>
    <property type="evidence" value="ECO:0007669"/>
    <property type="project" value="TreeGrafter"/>
</dbReference>
<dbReference type="PANTHER" id="PTHR11835">
    <property type="entry name" value="DECARBOXYLATING DEHYDROGENASES-ISOCITRATE, ISOPROPYLMALATE, TARTRATE"/>
    <property type="match status" value="1"/>
</dbReference>
<dbReference type="GO" id="GO:0005739">
    <property type="term" value="C:mitochondrion"/>
    <property type="evidence" value="ECO:0007669"/>
    <property type="project" value="TreeGrafter"/>
</dbReference>
<protein>
    <submittedName>
        <fullName evidence="4">Uncharacterized protein</fullName>
    </submittedName>
</protein>
<evidence type="ECO:0000256" key="3">
    <source>
        <dbReference type="SAM" id="Phobius"/>
    </source>
</evidence>
<dbReference type="Gene3D" id="3.40.718.10">
    <property type="entry name" value="Isopropylmalate Dehydrogenase"/>
    <property type="match status" value="4"/>
</dbReference>
<gene>
    <name evidence="4" type="ORF">SVIM_LOCUS256821</name>
</gene>
<dbReference type="GO" id="GO:0006099">
    <property type="term" value="P:tricarboxylic acid cycle"/>
    <property type="evidence" value="ECO:0007669"/>
    <property type="project" value="TreeGrafter"/>
</dbReference>